<reference evidence="1" key="1">
    <citation type="submission" date="2023-03" db="EMBL/GenBank/DDBJ databases">
        <title>Massive genome expansion in bonnet fungi (Mycena s.s.) driven by repeated elements and novel gene families across ecological guilds.</title>
        <authorList>
            <consortium name="Lawrence Berkeley National Laboratory"/>
            <person name="Harder C.B."/>
            <person name="Miyauchi S."/>
            <person name="Viragh M."/>
            <person name="Kuo A."/>
            <person name="Thoen E."/>
            <person name="Andreopoulos B."/>
            <person name="Lu D."/>
            <person name="Skrede I."/>
            <person name="Drula E."/>
            <person name="Henrissat B."/>
            <person name="Morin E."/>
            <person name="Kohler A."/>
            <person name="Barry K."/>
            <person name="LaButti K."/>
            <person name="Morin E."/>
            <person name="Salamov A."/>
            <person name="Lipzen A."/>
            <person name="Mereny Z."/>
            <person name="Hegedus B."/>
            <person name="Baldrian P."/>
            <person name="Stursova M."/>
            <person name="Weitz H."/>
            <person name="Taylor A."/>
            <person name="Grigoriev I.V."/>
            <person name="Nagy L.G."/>
            <person name="Martin F."/>
            <person name="Kauserud H."/>
        </authorList>
    </citation>
    <scope>NUCLEOTIDE SEQUENCE</scope>
    <source>
        <strain evidence="1">CBHHK200</strain>
    </source>
</reference>
<evidence type="ECO:0000313" key="1">
    <source>
        <dbReference type="EMBL" id="KAJ7025917.1"/>
    </source>
</evidence>
<dbReference type="AlphaFoldDB" id="A0AAD6SI48"/>
<gene>
    <name evidence="1" type="ORF">C8F04DRAFT_1126739</name>
</gene>
<dbReference type="EMBL" id="JARJCM010000146">
    <property type="protein sequence ID" value="KAJ7025917.1"/>
    <property type="molecule type" value="Genomic_DNA"/>
</dbReference>
<proteinExistence type="predicted"/>
<evidence type="ECO:0000313" key="2">
    <source>
        <dbReference type="Proteomes" id="UP001218188"/>
    </source>
</evidence>
<dbReference type="Proteomes" id="UP001218188">
    <property type="component" value="Unassembled WGS sequence"/>
</dbReference>
<protein>
    <recommendedName>
        <fullName evidence="3">F-box domain-containing protein</fullName>
    </recommendedName>
</protein>
<evidence type="ECO:0008006" key="3">
    <source>
        <dbReference type="Google" id="ProtNLM"/>
    </source>
</evidence>
<comment type="caution">
    <text evidence="1">The sequence shown here is derived from an EMBL/GenBank/DDBJ whole genome shotgun (WGS) entry which is preliminary data.</text>
</comment>
<organism evidence="1 2">
    <name type="scientific">Mycena alexandri</name>
    <dbReference type="NCBI Taxonomy" id="1745969"/>
    <lineage>
        <taxon>Eukaryota</taxon>
        <taxon>Fungi</taxon>
        <taxon>Dikarya</taxon>
        <taxon>Basidiomycota</taxon>
        <taxon>Agaricomycotina</taxon>
        <taxon>Agaricomycetes</taxon>
        <taxon>Agaricomycetidae</taxon>
        <taxon>Agaricales</taxon>
        <taxon>Marasmiineae</taxon>
        <taxon>Mycenaceae</taxon>
        <taxon>Mycena</taxon>
    </lineage>
</organism>
<accession>A0AAD6SI48</accession>
<keyword evidence="2" id="KW-1185">Reference proteome</keyword>
<sequence length="559" mass="63023">MESHLPPPGKPIELTSERLHHLICSNDVPLPQEIPFIEEILGIQRNGVARLQTQLSLLPNNVDRDHLESGLQAAESKAKKYAAILSILRWLPAELICEIMARTLPHTKAIGSHTTVLQAPWWLGHICRRWRAIALGYLPLWSSFGLCASYIQVQMDRISSPTAEKMQLRLTGSETPLDVTLMWQRFDANAPSESLDLLLMQSARWRSLRLNMYRNSPEDVIIPLLYGIKGRLPLLRTLECTSSSQRQPASAFGDLFANLPNLREVYFADAEAEDIDDSLHPSINLPWQQITHFRGRYRALHDGFTILRAAPNLVECGLTIDKWNAEPDTAFELLAPQQIELFHLCRLSTQCKPPNFLQTLTVPALQELWITFPEAASLLSCIERSAAYQLVTLVVYQCAGDVAPTLVPILHVLPALHTFFLEFPDGRDATGNIFDALTIKNPSLDSSSTVHHNYDNINSICPALSRIAVGDLTASHITAFLDMIQSRIFFSAHPTPTPSNTNPIQKLTFVRSYSSLYKYAWPEDAILRVERMYEEGLDIRLDSGFRPVYEAGYMRRGRP</sequence>
<name>A0AAD6SI48_9AGAR</name>